<evidence type="ECO:0000256" key="3">
    <source>
        <dbReference type="ARBA" id="ARBA00022840"/>
    </source>
</evidence>
<dbReference type="GO" id="GO:0016787">
    <property type="term" value="F:hydrolase activity"/>
    <property type="evidence" value="ECO:0007669"/>
    <property type="project" value="UniProtKB-KW"/>
</dbReference>
<keyword evidence="2" id="KW-0378">Hydrolase</keyword>
<dbReference type="InterPro" id="IPR014015">
    <property type="entry name" value="Helicase_SF3_DNA-vir"/>
</dbReference>
<dbReference type="SUPFAM" id="SSF52540">
    <property type="entry name" value="P-loop containing nucleoside triphosphate hydrolases"/>
    <property type="match status" value="1"/>
</dbReference>
<dbReference type="GO" id="GO:0005524">
    <property type="term" value="F:ATP binding"/>
    <property type="evidence" value="ECO:0007669"/>
    <property type="project" value="UniProtKB-KW"/>
</dbReference>
<evidence type="ECO:0000256" key="2">
    <source>
        <dbReference type="ARBA" id="ARBA00022801"/>
    </source>
</evidence>
<sequence>MDIKNYSWIYRDFNGQIRIDRQKLYCHMKEHLKLKITDAGNIYLLNGNIYKRLSEREFKALIKEYLPVEYRHDKDWESIWKEFATDFPDVEETDFNSNENIVPFQNGILLLEYIGAILSNVKGWRFKKLLILVGAGNTGKTQLRELTMNLLGRENCISIDMKKINERFGAAQLYLKRLAGSGDMSTVEISEMAVIKNLTGGDSLFAEYKGKDGFSFRYDGLLWFNANALPHFRGDRGEHVYSRFVIIYCNNIIPDEERDPRLLDKLMSEKDVIASIAIDCLKNAIQRGYKFSESSEMIVARKEYSIENNSLLTFVNDCCECYTVGHKTKRSEFNRVYKLWCNANRVLPERDREIGKQLKEFFEIEVQKNNGHYYYPIKIKDEVFKEYDSTNYALSQMGAKYNSN</sequence>
<keyword evidence="6" id="KW-1185">Reference proteome</keyword>
<dbReference type="AlphaFoldDB" id="A0A926I1E8"/>
<dbReference type="PANTHER" id="PTHR35372:SF2">
    <property type="entry name" value="SF3 HELICASE DOMAIN-CONTAINING PROTEIN"/>
    <property type="match status" value="1"/>
</dbReference>
<evidence type="ECO:0000313" key="5">
    <source>
        <dbReference type="EMBL" id="MBC8543215.1"/>
    </source>
</evidence>
<dbReference type="EMBL" id="JACRSQ010000007">
    <property type="protein sequence ID" value="MBC8543215.1"/>
    <property type="molecule type" value="Genomic_DNA"/>
</dbReference>
<proteinExistence type="predicted"/>
<dbReference type="NCBIfam" id="TIGR01613">
    <property type="entry name" value="primase_Cterm"/>
    <property type="match status" value="1"/>
</dbReference>
<dbReference type="InterPro" id="IPR027417">
    <property type="entry name" value="P-loop_NTPase"/>
</dbReference>
<dbReference type="InterPro" id="IPR045455">
    <property type="entry name" value="NrS-1_pol-like_helicase"/>
</dbReference>
<evidence type="ECO:0000259" key="4">
    <source>
        <dbReference type="PROSITE" id="PS51206"/>
    </source>
</evidence>
<dbReference type="InterPro" id="IPR051620">
    <property type="entry name" value="ORF904-like_C"/>
</dbReference>
<keyword evidence="1" id="KW-0547">Nucleotide-binding</keyword>
<dbReference type="Proteomes" id="UP000657006">
    <property type="component" value="Unassembled WGS sequence"/>
</dbReference>
<dbReference type="RefSeq" id="WP_177720017.1">
    <property type="nucleotide sequence ID" value="NZ_JACRSQ010000007.1"/>
</dbReference>
<name>A0A926I1E8_9FIRM</name>
<accession>A0A926I1E8</accession>
<gene>
    <name evidence="5" type="ORF">H8730_06630</name>
</gene>
<reference evidence="5" key="1">
    <citation type="submission" date="2020-08" db="EMBL/GenBank/DDBJ databases">
        <title>Genome public.</title>
        <authorList>
            <person name="Liu C."/>
            <person name="Sun Q."/>
        </authorList>
    </citation>
    <scope>NUCLEOTIDE SEQUENCE</scope>
    <source>
        <strain evidence="5">NSJ-32</strain>
    </source>
</reference>
<dbReference type="InterPro" id="IPR006500">
    <property type="entry name" value="Helicase_put_C_phage/plasmid"/>
</dbReference>
<keyword evidence="3" id="KW-0067">ATP-binding</keyword>
<protein>
    <recommendedName>
        <fullName evidence="4">SF3 helicase domain-containing protein</fullName>
    </recommendedName>
</protein>
<evidence type="ECO:0000313" key="6">
    <source>
        <dbReference type="Proteomes" id="UP000657006"/>
    </source>
</evidence>
<organism evidence="5 6">
    <name type="scientific">Bianquea renquensis</name>
    <dbReference type="NCBI Taxonomy" id="2763661"/>
    <lineage>
        <taxon>Bacteria</taxon>
        <taxon>Bacillati</taxon>
        <taxon>Bacillota</taxon>
        <taxon>Clostridia</taxon>
        <taxon>Eubacteriales</taxon>
        <taxon>Bianqueaceae</taxon>
        <taxon>Bianquea</taxon>
    </lineage>
</organism>
<dbReference type="Gene3D" id="3.40.50.300">
    <property type="entry name" value="P-loop containing nucleotide triphosphate hydrolases"/>
    <property type="match status" value="1"/>
</dbReference>
<dbReference type="PANTHER" id="PTHR35372">
    <property type="entry name" value="ATP BINDING PROTEIN-RELATED"/>
    <property type="match status" value="1"/>
</dbReference>
<comment type="caution">
    <text evidence="5">The sequence shown here is derived from an EMBL/GenBank/DDBJ whole genome shotgun (WGS) entry which is preliminary data.</text>
</comment>
<evidence type="ECO:0000256" key="1">
    <source>
        <dbReference type="ARBA" id="ARBA00022741"/>
    </source>
</evidence>
<dbReference type="Pfam" id="PF19263">
    <property type="entry name" value="DUF5906"/>
    <property type="match status" value="1"/>
</dbReference>
<dbReference type="PROSITE" id="PS51206">
    <property type="entry name" value="SF3_HELICASE_1"/>
    <property type="match status" value="1"/>
</dbReference>
<feature type="domain" description="SF3 helicase" evidence="4">
    <location>
        <begin position="105"/>
        <end position="262"/>
    </location>
</feature>